<evidence type="ECO:0000313" key="3">
    <source>
        <dbReference type="Proteomes" id="UP000799424"/>
    </source>
</evidence>
<proteinExistence type="predicted"/>
<feature type="region of interest" description="Disordered" evidence="1">
    <location>
        <begin position="1"/>
        <end position="63"/>
    </location>
</feature>
<evidence type="ECO:0000313" key="2">
    <source>
        <dbReference type="EMBL" id="KAF2822777.1"/>
    </source>
</evidence>
<dbReference type="EMBL" id="MU006233">
    <property type="protein sequence ID" value="KAF2822777.1"/>
    <property type="molecule type" value="Genomic_DNA"/>
</dbReference>
<gene>
    <name evidence="2" type="ORF">CC86DRAFT_372590</name>
</gene>
<evidence type="ECO:0000256" key="1">
    <source>
        <dbReference type="SAM" id="MobiDB-lite"/>
    </source>
</evidence>
<keyword evidence="3" id="KW-1185">Reference proteome</keyword>
<dbReference type="AlphaFoldDB" id="A0A6A6ZR38"/>
<protein>
    <submittedName>
        <fullName evidence="2">Uncharacterized protein</fullName>
    </submittedName>
</protein>
<sequence>MKPEALDAIATQTMRPSALDAATARDPDDGAGKVGGTNSENERPCSPATPKQPSTPFGQRIAGTQSAAKVVEEVAHGVKVAVDTAIAWAEKKVDALGSESDSAGPYASTATCVPSDLDPIAAGVIPAVTTQREKDLDKHEQSETDRVAYEEASKKAEDTKKEMRREEEAH</sequence>
<organism evidence="2 3">
    <name type="scientific">Ophiobolus disseminans</name>
    <dbReference type="NCBI Taxonomy" id="1469910"/>
    <lineage>
        <taxon>Eukaryota</taxon>
        <taxon>Fungi</taxon>
        <taxon>Dikarya</taxon>
        <taxon>Ascomycota</taxon>
        <taxon>Pezizomycotina</taxon>
        <taxon>Dothideomycetes</taxon>
        <taxon>Pleosporomycetidae</taxon>
        <taxon>Pleosporales</taxon>
        <taxon>Pleosporineae</taxon>
        <taxon>Phaeosphaeriaceae</taxon>
        <taxon>Ophiobolus</taxon>
    </lineage>
</organism>
<dbReference type="OrthoDB" id="3797550at2759"/>
<feature type="region of interest" description="Disordered" evidence="1">
    <location>
        <begin position="95"/>
        <end position="119"/>
    </location>
</feature>
<reference evidence="2" key="1">
    <citation type="journal article" date="2020" name="Stud. Mycol.">
        <title>101 Dothideomycetes genomes: a test case for predicting lifestyles and emergence of pathogens.</title>
        <authorList>
            <person name="Haridas S."/>
            <person name="Albert R."/>
            <person name="Binder M."/>
            <person name="Bloem J."/>
            <person name="Labutti K."/>
            <person name="Salamov A."/>
            <person name="Andreopoulos B."/>
            <person name="Baker S."/>
            <person name="Barry K."/>
            <person name="Bills G."/>
            <person name="Bluhm B."/>
            <person name="Cannon C."/>
            <person name="Castanera R."/>
            <person name="Culley D."/>
            <person name="Daum C."/>
            <person name="Ezra D."/>
            <person name="Gonzalez J."/>
            <person name="Henrissat B."/>
            <person name="Kuo A."/>
            <person name="Liang C."/>
            <person name="Lipzen A."/>
            <person name="Lutzoni F."/>
            <person name="Magnuson J."/>
            <person name="Mondo S."/>
            <person name="Nolan M."/>
            <person name="Ohm R."/>
            <person name="Pangilinan J."/>
            <person name="Park H.-J."/>
            <person name="Ramirez L."/>
            <person name="Alfaro M."/>
            <person name="Sun H."/>
            <person name="Tritt A."/>
            <person name="Yoshinaga Y."/>
            <person name="Zwiers L.-H."/>
            <person name="Turgeon B."/>
            <person name="Goodwin S."/>
            <person name="Spatafora J."/>
            <person name="Crous P."/>
            <person name="Grigoriev I."/>
        </authorList>
    </citation>
    <scope>NUCLEOTIDE SEQUENCE</scope>
    <source>
        <strain evidence="2">CBS 113818</strain>
    </source>
</reference>
<dbReference type="Proteomes" id="UP000799424">
    <property type="component" value="Unassembled WGS sequence"/>
</dbReference>
<name>A0A6A6ZR38_9PLEO</name>
<accession>A0A6A6ZR38</accession>
<feature type="region of interest" description="Disordered" evidence="1">
    <location>
        <begin position="131"/>
        <end position="170"/>
    </location>
</feature>
<feature type="compositionally biased region" description="Polar residues" evidence="1">
    <location>
        <begin position="49"/>
        <end position="63"/>
    </location>
</feature>